<dbReference type="InterPro" id="IPR000172">
    <property type="entry name" value="GMC_OxRdtase_N"/>
</dbReference>
<proteinExistence type="inferred from homology"/>
<dbReference type="Pfam" id="PF00732">
    <property type="entry name" value="GMC_oxred_N"/>
    <property type="match status" value="1"/>
</dbReference>
<keyword evidence="4" id="KW-0472">Membrane</keyword>
<dbReference type="OMA" id="DYSECVM"/>
<dbReference type="SUPFAM" id="SSF54373">
    <property type="entry name" value="FAD-linked reductases, C-terminal domain"/>
    <property type="match status" value="1"/>
</dbReference>
<reference evidence="6 7" key="1">
    <citation type="journal article" date="2014" name="Nat. Commun.">
        <title>Molecular traces of alternative social organization in a termite genome.</title>
        <authorList>
            <person name="Terrapon N."/>
            <person name="Li C."/>
            <person name="Robertson H.M."/>
            <person name="Ji L."/>
            <person name="Meng X."/>
            <person name="Booth W."/>
            <person name="Chen Z."/>
            <person name="Childers C.P."/>
            <person name="Glastad K.M."/>
            <person name="Gokhale K."/>
            <person name="Gowin J."/>
            <person name="Gronenberg W."/>
            <person name="Hermansen R.A."/>
            <person name="Hu H."/>
            <person name="Hunt B.G."/>
            <person name="Huylmans A.K."/>
            <person name="Khalil S.M."/>
            <person name="Mitchell R.D."/>
            <person name="Munoz-Torres M.C."/>
            <person name="Mustard J.A."/>
            <person name="Pan H."/>
            <person name="Reese J.T."/>
            <person name="Scharf M.E."/>
            <person name="Sun F."/>
            <person name="Vogel H."/>
            <person name="Xiao J."/>
            <person name="Yang W."/>
            <person name="Yang Z."/>
            <person name="Yang Z."/>
            <person name="Zhou J."/>
            <person name="Zhu J."/>
            <person name="Brent C.S."/>
            <person name="Elsik C.G."/>
            <person name="Goodisman M.A."/>
            <person name="Liberles D.A."/>
            <person name="Roe R.M."/>
            <person name="Vargo E.L."/>
            <person name="Vilcinskas A."/>
            <person name="Wang J."/>
            <person name="Bornberg-Bauer E."/>
            <person name="Korb J."/>
            <person name="Zhang G."/>
            <person name="Liebig J."/>
        </authorList>
    </citation>
    <scope>NUCLEOTIDE SEQUENCE [LARGE SCALE GENOMIC DNA]</scope>
    <source>
        <tissue evidence="6">Whole organism</tissue>
    </source>
</reference>
<keyword evidence="4" id="KW-1133">Transmembrane helix</keyword>
<keyword evidence="7" id="KW-1185">Reference proteome</keyword>
<comment type="cofactor">
    <cofactor evidence="3">
        <name>FAD</name>
        <dbReference type="ChEBI" id="CHEBI:57692"/>
    </cofactor>
</comment>
<sequence>MGKVSSLLSNQAFYIVSVYSMIMTLMVGVMLGLVVWSSRISSQRGIIEMPESHYDYIIVGGGTAGCVLAARLSANPYHSVLLVEAGEYFNWLSSVPLVTPMLQGSAHDWAYHTKSQVHSSWGLNNQSSACPRGRGLGGTGQMNYMLHYTGSEEDFSRWEDSGATGWGLRQLQPYVSKMLGTEYQCIAKQPYCLNSYQILLMSAAGLHTTSLHQKSQNNCKRVKAQPRMHISHVDVGNSVLGKAFIDAGNELAMAFKGLSFSTVQSTVYKGQRWSSLDGYLRPTLGQHNLKVLLNTRVTKVVFDNARVVQGVELRMSGDLSTKFVRSRKEVVLSAGAINTPHILLQSGVGPQAHLHKYGIPVVSDLNVGFNLHDHLNMPLYVSLETPVSVTINKVQQVHQFWDYMIHGKGLLASSGLVGVGTAETDLGLLLFGFGSTDEKIFRDIANYKQETFHALFPFSHNKTQEGFVLLASCLLPSSRGIVTLNDADPSNEPVIDPQYLQHPHDIACMIRAVKLAISLSSSQPFQHLGAKLHLPQLEECQHLEVDPQNQSYLECIIRTAAITGYHPGGTCKMGSPHDKTTVVDPQLRVRGLHGLRVMDASVMPTPVSGHPNSILIAMADRTADLILRH</sequence>
<feature type="transmembrane region" description="Helical" evidence="4">
    <location>
        <begin position="12"/>
        <end position="36"/>
    </location>
</feature>
<organism evidence="6 7">
    <name type="scientific">Zootermopsis nevadensis</name>
    <name type="common">Dampwood termite</name>
    <dbReference type="NCBI Taxonomy" id="136037"/>
    <lineage>
        <taxon>Eukaryota</taxon>
        <taxon>Metazoa</taxon>
        <taxon>Ecdysozoa</taxon>
        <taxon>Arthropoda</taxon>
        <taxon>Hexapoda</taxon>
        <taxon>Insecta</taxon>
        <taxon>Pterygota</taxon>
        <taxon>Neoptera</taxon>
        <taxon>Polyneoptera</taxon>
        <taxon>Dictyoptera</taxon>
        <taxon>Blattodea</taxon>
        <taxon>Blattoidea</taxon>
        <taxon>Termitoidae</taxon>
        <taxon>Termopsidae</taxon>
        <taxon>Zootermopsis</taxon>
    </lineage>
</organism>
<dbReference type="InParanoid" id="A0A067RK60"/>
<dbReference type="PANTHER" id="PTHR11552:SF188">
    <property type="entry name" value="NEITHER INACTIVATION NOR AFTERPOTENTIAL PROTEIN G"/>
    <property type="match status" value="1"/>
</dbReference>
<feature type="domain" description="Glucose-methanol-choline oxidoreductase N-terminal" evidence="5">
    <location>
        <begin position="335"/>
        <end position="349"/>
    </location>
</feature>
<dbReference type="GO" id="GO:0016614">
    <property type="term" value="F:oxidoreductase activity, acting on CH-OH group of donors"/>
    <property type="evidence" value="ECO:0007669"/>
    <property type="project" value="InterPro"/>
</dbReference>
<keyword evidence="3" id="KW-0274">FAD</keyword>
<keyword evidence="3" id="KW-0285">Flavoprotein</keyword>
<dbReference type="OrthoDB" id="269227at2759"/>
<dbReference type="PIRSF" id="PIRSF000137">
    <property type="entry name" value="Alcohol_oxidase"/>
    <property type="match status" value="1"/>
</dbReference>
<feature type="active site" description="Proton donor" evidence="2">
    <location>
        <position position="566"/>
    </location>
</feature>
<dbReference type="InterPro" id="IPR007867">
    <property type="entry name" value="GMC_OxRtase_C"/>
</dbReference>
<comment type="similarity">
    <text evidence="1">Belongs to the GMC oxidoreductase family.</text>
</comment>
<dbReference type="AlphaFoldDB" id="A0A067RK60"/>
<evidence type="ECO:0000313" key="6">
    <source>
        <dbReference type="EMBL" id="KDR23413.1"/>
    </source>
</evidence>
<feature type="binding site" evidence="3">
    <location>
        <position position="297"/>
    </location>
    <ligand>
        <name>FAD</name>
        <dbReference type="ChEBI" id="CHEBI:57692"/>
    </ligand>
</feature>
<dbReference type="Pfam" id="PF05199">
    <property type="entry name" value="GMC_oxred_C"/>
    <property type="match status" value="1"/>
</dbReference>
<dbReference type="Proteomes" id="UP000027135">
    <property type="component" value="Unassembled WGS sequence"/>
</dbReference>
<dbReference type="Gene3D" id="3.50.50.60">
    <property type="entry name" value="FAD/NAD(P)-binding domain"/>
    <property type="match status" value="1"/>
</dbReference>
<accession>A0A067RK60</accession>
<evidence type="ECO:0000256" key="2">
    <source>
        <dbReference type="PIRSR" id="PIRSR000137-1"/>
    </source>
</evidence>
<evidence type="ECO:0000313" key="7">
    <source>
        <dbReference type="Proteomes" id="UP000027135"/>
    </source>
</evidence>
<dbReference type="Gene3D" id="3.30.560.10">
    <property type="entry name" value="Glucose Oxidase, domain 3"/>
    <property type="match status" value="1"/>
</dbReference>
<dbReference type="PROSITE" id="PS00624">
    <property type="entry name" value="GMC_OXRED_2"/>
    <property type="match status" value="1"/>
</dbReference>
<name>A0A067RK60_ZOONE</name>
<dbReference type="InterPro" id="IPR012132">
    <property type="entry name" value="GMC_OxRdtase"/>
</dbReference>
<dbReference type="SUPFAM" id="SSF51905">
    <property type="entry name" value="FAD/NAD(P)-binding domain"/>
    <property type="match status" value="1"/>
</dbReference>
<feature type="binding site" evidence="3">
    <location>
        <position position="139"/>
    </location>
    <ligand>
        <name>FAD</name>
        <dbReference type="ChEBI" id="CHEBI:57692"/>
    </ligand>
</feature>
<dbReference type="STRING" id="136037.A0A067RK60"/>
<feature type="active site" description="Proton acceptor" evidence="2">
    <location>
        <position position="610"/>
    </location>
</feature>
<dbReference type="EMBL" id="KK852463">
    <property type="protein sequence ID" value="KDR23413.1"/>
    <property type="molecule type" value="Genomic_DNA"/>
</dbReference>
<dbReference type="InterPro" id="IPR036188">
    <property type="entry name" value="FAD/NAD-bd_sf"/>
</dbReference>
<protein>
    <submittedName>
        <fullName evidence="6">Neither inactivation nor afterpotential protein G</fullName>
    </submittedName>
</protein>
<evidence type="ECO:0000256" key="1">
    <source>
        <dbReference type="ARBA" id="ARBA00010790"/>
    </source>
</evidence>
<evidence type="ECO:0000256" key="4">
    <source>
        <dbReference type="SAM" id="Phobius"/>
    </source>
</evidence>
<dbReference type="GO" id="GO:0050660">
    <property type="term" value="F:flavin adenine dinucleotide binding"/>
    <property type="evidence" value="ECO:0007669"/>
    <property type="project" value="InterPro"/>
</dbReference>
<gene>
    <name evidence="6" type="ORF">L798_05383</name>
</gene>
<dbReference type="eggNOG" id="KOG1238">
    <property type="taxonomic scope" value="Eukaryota"/>
</dbReference>
<keyword evidence="4" id="KW-0812">Transmembrane</keyword>
<evidence type="ECO:0000256" key="3">
    <source>
        <dbReference type="PIRSR" id="PIRSR000137-2"/>
    </source>
</evidence>
<evidence type="ECO:0000259" key="5">
    <source>
        <dbReference type="PROSITE" id="PS00624"/>
    </source>
</evidence>
<dbReference type="PANTHER" id="PTHR11552">
    <property type="entry name" value="GLUCOSE-METHANOL-CHOLINE GMC OXIDOREDUCTASE"/>
    <property type="match status" value="1"/>
</dbReference>